<dbReference type="EC" id="3.1.5.1" evidence="3"/>
<dbReference type="Pfam" id="PF13286">
    <property type="entry name" value="HD_assoc"/>
    <property type="match status" value="1"/>
</dbReference>
<dbReference type="InterPro" id="IPR023293">
    <property type="entry name" value="dGTP_triP_hydro_central_sf"/>
</dbReference>
<dbReference type="SMART" id="SM00471">
    <property type="entry name" value="HDc"/>
    <property type="match status" value="1"/>
</dbReference>
<dbReference type="PANTHER" id="PTHR11373:SF32">
    <property type="entry name" value="DEOXYGUANOSINETRIPHOSPHATE TRIPHOSPHOHYDROLASE"/>
    <property type="match status" value="1"/>
</dbReference>
<dbReference type="NCBIfam" id="NF003429">
    <property type="entry name" value="PRK04926.1"/>
    <property type="match status" value="1"/>
</dbReference>
<dbReference type="InterPro" id="IPR006674">
    <property type="entry name" value="HD_domain"/>
</dbReference>
<dbReference type="GO" id="GO:0006203">
    <property type="term" value="P:dGTP catabolic process"/>
    <property type="evidence" value="ECO:0007669"/>
    <property type="project" value="InterPro"/>
</dbReference>
<dbReference type="CDD" id="cd00077">
    <property type="entry name" value="HDc"/>
    <property type="match status" value="1"/>
</dbReference>
<dbReference type="Gene3D" id="1.10.3550.10">
    <property type="entry name" value="eoxyguanosinetriphosphate triphosphohydrolase domain-like"/>
    <property type="match status" value="1"/>
</dbReference>
<dbReference type="RefSeq" id="WP_016400508.1">
    <property type="nucleotide sequence ID" value="NZ_BARX01000003.1"/>
</dbReference>
<comment type="catalytic activity">
    <reaction evidence="3">
        <text>dGTP + H2O = 2'-deoxyguanosine + triphosphate + H(+)</text>
        <dbReference type="Rhea" id="RHEA:15193"/>
        <dbReference type="ChEBI" id="CHEBI:15377"/>
        <dbReference type="ChEBI" id="CHEBI:15378"/>
        <dbReference type="ChEBI" id="CHEBI:17172"/>
        <dbReference type="ChEBI" id="CHEBI:18036"/>
        <dbReference type="ChEBI" id="CHEBI:61429"/>
        <dbReference type="EC" id="3.1.5.1"/>
    </reaction>
</comment>
<dbReference type="OrthoDB" id="9803619at2"/>
<comment type="function">
    <text evidence="3">dGTPase preferentially hydrolyzes dGTP over the other canonical NTPs.</text>
</comment>
<evidence type="ECO:0000313" key="6">
    <source>
        <dbReference type="Proteomes" id="UP000014461"/>
    </source>
</evidence>
<proteinExistence type="inferred from homology"/>
<keyword evidence="6" id="KW-1185">Reference proteome</keyword>
<dbReference type="STRING" id="1331007.AALB_0820"/>
<comment type="caution">
    <text evidence="5">The sequence shown here is derived from an EMBL/GenBank/DDBJ whole genome shotgun (WGS) entry which is preliminary data.</text>
</comment>
<reference evidence="5" key="1">
    <citation type="journal article" date="2013" name="Genome Announc.">
        <title>Draft Genome Sequence of Agarivorans albus Strain MKT 106T, an Agarolytic Marine Bacterium.</title>
        <authorList>
            <person name="Yasuike M."/>
            <person name="Nakamura Y."/>
            <person name="Kai W."/>
            <person name="Fujiwara A."/>
            <person name="Fukui Y."/>
            <person name="Satomi M."/>
            <person name="Sano M."/>
        </authorList>
    </citation>
    <scope>NUCLEOTIDE SEQUENCE [LARGE SCALE GENOMIC DNA]</scope>
</reference>
<dbReference type="GO" id="GO:0008832">
    <property type="term" value="F:dGTPase activity"/>
    <property type="evidence" value="ECO:0007669"/>
    <property type="project" value="UniProtKB-UniRule"/>
</dbReference>
<gene>
    <name evidence="3" type="primary">dgt</name>
    <name evidence="5" type="ORF">AALB_0820</name>
</gene>
<dbReference type="Gene3D" id="1.10.3410.10">
    <property type="entry name" value="putative deoxyguanosinetriphosphate triphosphohydrolase like domain"/>
    <property type="match status" value="1"/>
</dbReference>
<organism evidence="5 6">
    <name type="scientific">Agarivorans albus MKT 106</name>
    <dbReference type="NCBI Taxonomy" id="1331007"/>
    <lineage>
        <taxon>Bacteria</taxon>
        <taxon>Pseudomonadati</taxon>
        <taxon>Pseudomonadota</taxon>
        <taxon>Gammaproteobacteria</taxon>
        <taxon>Alteromonadales</taxon>
        <taxon>Alteromonadaceae</taxon>
        <taxon>Agarivorans</taxon>
    </lineage>
</organism>
<dbReference type="Proteomes" id="UP000014461">
    <property type="component" value="Unassembled WGS sequence"/>
</dbReference>
<comment type="cofactor">
    <cofactor evidence="3">
        <name>Mg(2+)</name>
        <dbReference type="ChEBI" id="CHEBI:18420"/>
    </cofactor>
</comment>
<dbReference type="PANTHER" id="PTHR11373">
    <property type="entry name" value="DEOXYNUCLEOSIDE TRIPHOSPHATE TRIPHOSPHOHYDROLASE"/>
    <property type="match status" value="1"/>
</dbReference>
<evidence type="ECO:0000259" key="4">
    <source>
        <dbReference type="PROSITE" id="PS51831"/>
    </source>
</evidence>
<dbReference type="InterPro" id="IPR050135">
    <property type="entry name" value="dGTPase-like"/>
</dbReference>
<dbReference type="HAMAP" id="MF_00030">
    <property type="entry name" value="dGTPase_type1"/>
    <property type="match status" value="1"/>
</dbReference>
<evidence type="ECO:0000313" key="5">
    <source>
        <dbReference type="EMBL" id="GAD00740.1"/>
    </source>
</evidence>
<dbReference type="GO" id="GO:0000287">
    <property type="term" value="F:magnesium ion binding"/>
    <property type="evidence" value="ECO:0007669"/>
    <property type="project" value="UniProtKB-UniRule"/>
</dbReference>
<dbReference type="EMBL" id="BARX01000003">
    <property type="protein sequence ID" value="GAD00740.1"/>
    <property type="molecule type" value="Genomic_DNA"/>
</dbReference>
<name>R9PHA4_AGAAL</name>
<dbReference type="InterPro" id="IPR003607">
    <property type="entry name" value="HD/PDEase_dom"/>
</dbReference>
<evidence type="ECO:0000256" key="1">
    <source>
        <dbReference type="ARBA" id="ARBA00022801"/>
    </source>
</evidence>
<dbReference type="Pfam" id="PF01966">
    <property type="entry name" value="HD"/>
    <property type="match status" value="1"/>
</dbReference>
<dbReference type="InterPro" id="IPR027432">
    <property type="entry name" value="dGTP_triphosphohydrolase_C"/>
</dbReference>
<sequence>MTVNFASKILGTRPYPAKPDLNADLKKFESDRGRIINSAAVRRLQQKTQVFPLERNAAVRSRLTHSLEVQQVGRYISQLICEALVDEQNSHQLKGLERQLESIVEMSCLMHDIGNPPFGHFGEEALIDWLSENLNSLYQSSQATELDEDQNEKPKQTLPEAIHRDLVSFEGNAQGIRLIHSLLKLNLTYSQASGILKYTRCGTEAKPDKSAPFSYLKKKVGYYLSEQSYVEELRNSLDIDQYCRSPFSYIMEAADDVSYGIADLEDAIEKGVLSIKELKHALLATFAKLSSEHGCCKPKEMETILEFAHQSKKQQLSDEERDSMFFVYLRVAVNQRLPEHAKNQFVENLEAVYQGNLNRALIEDGSVNHLIVETFKSVALERCFCHPEVEARELQGYQIISGLMACYQPLLALSQGQFEYLVDNTKPKAKISAYIKRLFKKLPAKHLAAYQKATGEAPVNDAFGNEQCREFYYRTRLIIDYISGMTDQYAYDEYRAFNVISDF</sequence>
<dbReference type="InterPro" id="IPR006261">
    <property type="entry name" value="dGTPase"/>
</dbReference>
<keyword evidence="2 3" id="KW-0460">Magnesium</keyword>
<dbReference type="NCBIfam" id="TIGR01353">
    <property type="entry name" value="dGTP_triPase"/>
    <property type="match status" value="1"/>
</dbReference>
<protein>
    <recommendedName>
        <fullName evidence="3">Probable deoxyguanosinetriphosphate triphosphohydrolase</fullName>
        <shortName evidence="3">dGTP triphosphohydrolase</shortName>
        <shortName evidence="3">dGTPase</shortName>
        <ecNumber evidence="3">3.1.5.1</ecNumber>
    </recommendedName>
</protein>
<feature type="domain" description="HD" evidence="4">
    <location>
        <begin position="62"/>
        <end position="260"/>
    </location>
</feature>
<dbReference type="Gene3D" id="1.10.3210.10">
    <property type="entry name" value="Hypothetical protein af1432"/>
    <property type="match status" value="1"/>
</dbReference>
<keyword evidence="1 3" id="KW-0378">Hydrolase</keyword>
<dbReference type="AlphaFoldDB" id="R9PHA4"/>
<dbReference type="PROSITE" id="PS51831">
    <property type="entry name" value="HD"/>
    <property type="match status" value="1"/>
</dbReference>
<dbReference type="SUPFAM" id="SSF109604">
    <property type="entry name" value="HD-domain/PDEase-like"/>
    <property type="match status" value="1"/>
</dbReference>
<comment type="caution">
    <text evidence="3">As this bacterium is not an Enterobacterale, this protein may not have a true dGTPase activity.</text>
</comment>
<comment type="similarity">
    <text evidence="3">Belongs to the dGTPase family. Type 1 subfamily.</text>
</comment>
<dbReference type="InterPro" id="IPR020779">
    <property type="entry name" value="dNTPase_1"/>
</dbReference>
<evidence type="ECO:0000256" key="3">
    <source>
        <dbReference type="HAMAP-Rule" id="MF_00030"/>
    </source>
</evidence>
<evidence type="ECO:0000256" key="2">
    <source>
        <dbReference type="ARBA" id="ARBA00022842"/>
    </source>
</evidence>
<accession>R9PHA4</accession>
<dbReference type="InterPro" id="IPR026875">
    <property type="entry name" value="PHydrolase_assoc_dom"/>
</dbReference>